<dbReference type="Pfam" id="PF00970">
    <property type="entry name" value="FAD_binding_6"/>
    <property type="match status" value="1"/>
</dbReference>
<keyword evidence="5 12" id="KW-0274">FAD</keyword>
<keyword evidence="7 13" id="KW-0560">Oxidoreductase</keyword>
<dbReference type="CDD" id="cd06183">
    <property type="entry name" value="cyt_b5_reduct_like"/>
    <property type="match status" value="1"/>
</dbReference>
<name>A0A5J4NLR4_9TREM</name>
<feature type="binding site" evidence="12">
    <location>
        <position position="133"/>
    </location>
    <ligand>
        <name>FAD</name>
        <dbReference type="ChEBI" id="CHEBI:57692"/>
    </ligand>
</feature>
<evidence type="ECO:0000256" key="7">
    <source>
        <dbReference type="ARBA" id="ARBA00023002"/>
    </source>
</evidence>
<evidence type="ECO:0000256" key="13">
    <source>
        <dbReference type="RuleBase" id="RU361226"/>
    </source>
</evidence>
<feature type="binding site" evidence="12">
    <location>
        <position position="190"/>
    </location>
    <ligand>
        <name>FAD</name>
        <dbReference type="ChEBI" id="CHEBI:57692"/>
    </ligand>
</feature>
<dbReference type="PANTHER" id="PTHR19370:SF185">
    <property type="entry name" value="NADH-CYTOCHROME B5 REDUCTASE"/>
    <property type="match status" value="1"/>
</dbReference>
<reference evidence="16 17" key="1">
    <citation type="journal article" date="2019" name="Gigascience">
        <title>Whole-genome sequence of the oriental lung fluke Paragonimus westermani.</title>
        <authorList>
            <person name="Oey H."/>
            <person name="Zakrzewski M."/>
            <person name="Narain K."/>
            <person name="Devi K.R."/>
            <person name="Agatsuma T."/>
            <person name="Nawaratna S."/>
            <person name="Gobert G.N."/>
            <person name="Jones M.K."/>
            <person name="Ragan M.A."/>
            <person name="McManus D.P."/>
            <person name="Krause L."/>
        </authorList>
    </citation>
    <scope>NUCLEOTIDE SEQUENCE [LARGE SCALE GENOMIC DNA]</scope>
    <source>
        <strain evidence="16 17">IND2009</strain>
    </source>
</reference>
<dbReference type="PROSITE" id="PS51384">
    <property type="entry name" value="FAD_FR"/>
    <property type="match status" value="1"/>
</dbReference>
<feature type="domain" description="FAD-binding FR-type" evidence="15">
    <location>
        <begin position="45"/>
        <end position="157"/>
    </location>
</feature>
<evidence type="ECO:0000256" key="12">
    <source>
        <dbReference type="PIRSR" id="PIRSR601834-1"/>
    </source>
</evidence>
<comment type="caution">
    <text evidence="16">The sequence shown here is derived from an EMBL/GenBank/DDBJ whole genome shotgun (WGS) entry which is preliminary data.</text>
</comment>
<keyword evidence="4 12" id="KW-0285">Flavoprotein</keyword>
<keyword evidence="11" id="KW-0753">Steroid metabolism</keyword>
<dbReference type="EC" id="1.6.2.2" evidence="13"/>
<dbReference type="FunFam" id="2.40.30.10:FF:000021">
    <property type="entry name" value="NADH-cytochrome b5 reductase"/>
    <property type="match status" value="1"/>
</dbReference>
<accession>A0A5J4NLR4</accession>
<proteinExistence type="inferred from homology"/>
<protein>
    <recommendedName>
        <fullName evidence="13">NADH-cytochrome b5 reductase</fullName>
        <ecNumber evidence="13">1.6.2.2</ecNumber>
    </recommendedName>
</protein>
<dbReference type="SUPFAM" id="SSF52343">
    <property type="entry name" value="Ferredoxin reductase-like, C-terminal NADP-linked domain"/>
    <property type="match status" value="1"/>
</dbReference>
<evidence type="ECO:0000313" key="16">
    <source>
        <dbReference type="EMBL" id="KAA3676404.1"/>
    </source>
</evidence>
<dbReference type="InterPro" id="IPR017938">
    <property type="entry name" value="Riboflavin_synthase-like_b-brl"/>
</dbReference>
<evidence type="ECO:0000256" key="1">
    <source>
        <dbReference type="ARBA" id="ARBA00001974"/>
    </source>
</evidence>
<feature type="binding site" evidence="12">
    <location>
        <position position="114"/>
    </location>
    <ligand>
        <name>FAD</name>
        <dbReference type="ChEBI" id="CHEBI:57692"/>
    </ligand>
</feature>
<keyword evidence="10" id="KW-1207">Sterol metabolism</keyword>
<dbReference type="InterPro" id="IPR039261">
    <property type="entry name" value="FNR_nucleotide-bd"/>
</dbReference>
<comment type="similarity">
    <text evidence="2 13">Belongs to the flavoprotein pyridine nucleotide cytochrome reductase family.</text>
</comment>
<gene>
    <name evidence="16" type="ORF">DEA37_0001302</name>
</gene>
<keyword evidence="6" id="KW-0443">Lipid metabolism</keyword>
<feature type="binding site" evidence="12">
    <location>
        <position position="116"/>
    </location>
    <ligand>
        <name>FAD</name>
        <dbReference type="ChEBI" id="CHEBI:57692"/>
    </ligand>
</feature>
<evidence type="ECO:0000256" key="9">
    <source>
        <dbReference type="ARBA" id="ARBA00023027"/>
    </source>
</evidence>
<dbReference type="InterPro" id="IPR008333">
    <property type="entry name" value="Cbr1-like_FAD-bd_dom"/>
</dbReference>
<keyword evidence="14" id="KW-0472">Membrane</keyword>
<feature type="transmembrane region" description="Helical" evidence="14">
    <location>
        <begin position="6"/>
        <end position="32"/>
    </location>
</feature>
<dbReference type="GO" id="GO:0071949">
    <property type="term" value="F:FAD binding"/>
    <property type="evidence" value="ECO:0007669"/>
    <property type="project" value="TreeGrafter"/>
</dbReference>
<dbReference type="PRINTS" id="PR00406">
    <property type="entry name" value="CYTB5RDTASE"/>
</dbReference>
<dbReference type="PRINTS" id="PR00371">
    <property type="entry name" value="FPNCR"/>
</dbReference>
<keyword evidence="14" id="KW-0812">Transmembrane</keyword>
<keyword evidence="8" id="KW-0756">Sterol biosynthesis</keyword>
<dbReference type="GO" id="GO:0090524">
    <property type="term" value="F:cytochrome-b5 reductase activity, acting on NADH"/>
    <property type="evidence" value="ECO:0007669"/>
    <property type="project" value="UniProtKB-EC"/>
</dbReference>
<dbReference type="Gene3D" id="2.40.30.10">
    <property type="entry name" value="Translation factors"/>
    <property type="match status" value="1"/>
</dbReference>
<keyword evidence="14" id="KW-1133">Transmembrane helix</keyword>
<dbReference type="GO" id="GO:0016126">
    <property type="term" value="P:sterol biosynthetic process"/>
    <property type="evidence" value="ECO:0007669"/>
    <property type="project" value="UniProtKB-KW"/>
</dbReference>
<dbReference type="Pfam" id="PF00175">
    <property type="entry name" value="NAD_binding_1"/>
    <property type="match status" value="1"/>
</dbReference>
<dbReference type="InterPro" id="IPR001709">
    <property type="entry name" value="Flavoprot_Pyr_Nucl_cyt_Rdtase"/>
</dbReference>
<evidence type="ECO:0000256" key="2">
    <source>
        <dbReference type="ARBA" id="ARBA00006105"/>
    </source>
</evidence>
<evidence type="ECO:0000256" key="11">
    <source>
        <dbReference type="ARBA" id="ARBA00023221"/>
    </source>
</evidence>
<dbReference type="AlphaFoldDB" id="A0A5J4NLR4"/>
<keyword evidence="6" id="KW-0752">Steroid biosynthesis</keyword>
<evidence type="ECO:0000259" key="15">
    <source>
        <dbReference type="PROSITE" id="PS51384"/>
    </source>
</evidence>
<dbReference type="SUPFAM" id="SSF63380">
    <property type="entry name" value="Riboflavin synthase domain-like"/>
    <property type="match status" value="1"/>
</dbReference>
<keyword evidence="3" id="KW-0444">Lipid biosynthesis</keyword>
<organism evidence="16 17">
    <name type="scientific">Paragonimus westermani</name>
    <dbReference type="NCBI Taxonomy" id="34504"/>
    <lineage>
        <taxon>Eukaryota</taxon>
        <taxon>Metazoa</taxon>
        <taxon>Spiralia</taxon>
        <taxon>Lophotrochozoa</taxon>
        <taxon>Platyhelminthes</taxon>
        <taxon>Trematoda</taxon>
        <taxon>Digenea</taxon>
        <taxon>Plagiorchiida</taxon>
        <taxon>Troglotremata</taxon>
        <taxon>Troglotrematidae</taxon>
        <taxon>Paragonimus</taxon>
    </lineage>
</organism>
<comment type="cofactor">
    <cofactor evidence="1 12 13">
        <name>FAD</name>
        <dbReference type="ChEBI" id="CHEBI:57692"/>
    </cofactor>
</comment>
<dbReference type="GO" id="GO:0005739">
    <property type="term" value="C:mitochondrion"/>
    <property type="evidence" value="ECO:0007669"/>
    <property type="project" value="TreeGrafter"/>
</dbReference>
<feature type="binding site" evidence="12">
    <location>
        <position position="132"/>
    </location>
    <ligand>
        <name>FAD</name>
        <dbReference type="ChEBI" id="CHEBI:57692"/>
    </ligand>
</feature>
<dbReference type="FunFam" id="3.40.50.80:FF:000005">
    <property type="entry name" value="NADH-cytochrome b5 reductase"/>
    <property type="match status" value="1"/>
</dbReference>
<dbReference type="Gene3D" id="3.40.50.80">
    <property type="entry name" value="Nucleotide-binding domain of ferredoxin-NADP reductase (FNR) module"/>
    <property type="match status" value="1"/>
</dbReference>
<evidence type="ECO:0000256" key="3">
    <source>
        <dbReference type="ARBA" id="ARBA00022516"/>
    </source>
</evidence>
<evidence type="ECO:0000256" key="6">
    <source>
        <dbReference type="ARBA" id="ARBA00022955"/>
    </source>
</evidence>
<keyword evidence="9 13" id="KW-0520">NAD</keyword>
<dbReference type="InterPro" id="IPR017927">
    <property type="entry name" value="FAD-bd_FR_type"/>
</dbReference>
<feature type="binding site" evidence="12">
    <location>
        <position position="97"/>
    </location>
    <ligand>
        <name>FAD</name>
        <dbReference type="ChEBI" id="CHEBI:57692"/>
    </ligand>
</feature>
<dbReference type="EMBL" id="QNGE01002005">
    <property type="protein sequence ID" value="KAA3676404.1"/>
    <property type="molecule type" value="Genomic_DNA"/>
</dbReference>
<sequence>MGGVQSVAIGLGSFFGVSAALAGTGALLWYFLGRRSAKITLVDPNVKHAMRVVDRQFITSDTMFLKLGLDTPDHILGLPVGNHIFLSARINGELVVRPYTPISLDTQKGYVDFVIKVYKANVDPNFPNGGKMSQYLMSIPLAQYVDLRGPAGNLHYEGKGVFKIKPDTSSPPRIYKSKFVSMICGGSGITPMYQLINYILNDEKDCTKLALLFANKTEGDILLRDELEAFQSKYPQQLRVWYTVNEAPERWNYSTGFVNEQMLSEHIYPPGDDSLVLLCGPTPMVEFACYPNLAKLNYPRDRIFSY</sequence>
<evidence type="ECO:0000256" key="5">
    <source>
        <dbReference type="ARBA" id="ARBA00022827"/>
    </source>
</evidence>
<evidence type="ECO:0000256" key="10">
    <source>
        <dbReference type="ARBA" id="ARBA00023166"/>
    </source>
</evidence>
<evidence type="ECO:0000256" key="14">
    <source>
        <dbReference type="SAM" id="Phobius"/>
    </source>
</evidence>
<dbReference type="InterPro" id="IPR001834">
    <property type="entry name" value="CBR-like"/>
</dbReference>
<feature type="binding site" evidence="12">
    <location>
        <position position="99"/>
    </location>
    <ligand>
        <name>FAD</name>
        <dbReference type="ChEBI" id="CHEBI:57692"/>
    </ligand>
</feature>
<evidence type="ECO:0000313" key="17">
    <source>
        <dbReference type="Proteomes" id="UP000324629"/>
    </source>
</evidence>
<dbReference type="Proteomes" id="UP000324629">
    <property type="component" value="Unassembled WGS sequence"/>
</dbReference>
<dbReference type="InterPro" id="IPR001433">
    <property type="entry name" value="OxRdtase_FAD/NAD-bd"/>
</dbReference>
<feature type="binding site" evidence="12">
    <location>
        <position position="131"/>
    </location>
    <ligand>
        <name>FAD</name>
        <dbReference type="ChEBI" id="CHEBI:57692"/>
    </ligand>
</feature>
<evidence type="ECO:0000256" key="8">
    <source>
        <dbReference type="ARBA" id="ARBA00023011"/>
    </source>
</evidence>
<keyword evidence="17" id="KW-1185">Reference proteome</keyword>
<feature type="binding site" evidence="12">
    <location>
        <position position="98"/>
    </location>
    <ligand>
        <name>FAD</name>
        <dbReference type="ChEBI" id="CHEBI:57692"/>
    </ligand>
</feature>
<comment type="catalytic activity">
    <reaction evidence="13">
        <text>2 Fe(III)-[cytochrome b5] + NADH = 2 Fe(II)-[cytochrome b5] + NAD(+) + H(+)</text>
        <dbReference type="Rhea" id="RHEA:46680"/>
        <dbReference type="Rhea" id="RHEA-COMP:10438"/>
        <dbReference type="Rhea" id="RHEA-COMP:10439"/>
        <dbReference type="ChEBI" id="CHEBI:15378"/>
        <dbReference type="ChEBI" id="CHEBI:29033"/>
        <dbReference type="ChEBI" id="CHEBI:29034"/>
        <dbReference type="ChEBI" id="CHEBI:57540"/>
        <dbReference type="ChEBI" id="CHEBI:57945"/>
        <dbReference type="EC" id="1.6.2.2"/>
    </reaction>
</comment>
<dbReference type="PANTHER" id="PTHR19370">
    <property type="entry name" value="NADH-CYTOCHROME B5 REDUCTASE"/>
    <property type="match status" value="1"/>
</dbReference>
<evidence type="ECO:0000256" key="4">
    <source>
        <dbReference type="ARBA" id="ARBA00022630"/>
    </source>
</evidence>